<feature type="transmembrane region" description="Helical" evidence="10">
    <location>
        <begin position="169"/>
        <end position="190"/>
    </location>
</feature>
<dbReference type="Pfam" id="PF02518">
    <property type="entry name" value="HATPase_c"/>
    <property type="match status" value="1"/>
</dbReference>
<evidence type="ECO:0000313" key="14">
    <source>
        <dbReference type="Proteomes" id="UP000585507"/>
    </source>
</evidence>
<evidence type="ECO:0000256" key="2">
    <source>
        <dbReference type="ARBA" id="ARBA00004370"/>
    </source>
</evidence>
<dbReference type="Gene3D" id="3.30.565.10">
    <property type="entry name" value="Histidine kinase-like ATPase, C-terminal domain"/>
    <property type="match status" value="1"/>
</dbReference>
<keyword evidence="5" id="KW-0808">Transferase</keyword>
<sequence>MRHSIRGRFLLVSMISVILALIMASLVLINLFTLNLERRIDEELTGHINNIAGTLRFAANGEIELPDRPVDRRFSEPYGGLYWQVEDDLRNRQLRSASLWDTSLPLPDDDQETGSIHRYHLAGPEDSDLIAQERKIVFAAPDGKRAIRVAVAIDASVVSKARRTFVFDIIPYMVALAVFLIAASLAQLTYGLRPISSVSEGLDRIRARKADRLSGPFPKELQNVVDAVNRLLEAQAQLISRARTRAADLAHGLKSPLTVLFNDAETLRERGEAEIADELVHLAGVMKSHVDSELTRSRIAGSAELRSSDADLATSLNTIVRTFRRTPRGEQLSWTIDVAPGLSIEMDPNDLQELLGNILDNAVKWSRSAIRIKAQWQGARPVLMIEDDGPGTSPDGLSTIMERGMRLDLKTPGTGIGLAIVRDIADVYDLSIDIENIDSGGLRIIIRF</sequence>
<comment type="subcellular location">
    <subcellularLocation>
        <location evidence="2">Membrane</location>
    </subcellularLocation>
</comment>
<gene>
    <name evidence="13" type="ORF">GGD55_003909</name>
</gene>
<keyword evidence="4" id="KW-0597">Phosphoprotein</keyword>
<organism evidence="13 14">
    <name type="scientific">Rhizobium giardinii</name>
    <dbReference type="NCBI Taxonomy" id="56731"/>
    <lineage>
        <taxon>Bacteria</taxon>
        <taxon>Pseudomonadati</taxon>
        <taxon>Pseudomonadota</taxon>
        <taxon>Alphaproteobacteria</taxon>
        <taxon>Hyphomicrobiales</taxon>
        <taxon>Rhizobiaceae</taxon>
        <taxon>Rhizobium/Agrobacterium group</taxon>
        <taxon>Rhizobium</taxon>
    </lineage>
</organism>
<evidence type="ECO:0000259" key="11">
    <source>
        <dbReference type="PROSITE" id="PS50109"/>
    </source>
</evidence>
<evidence type="ECO:0000313" key="13">
    <source>
        <dbReference type="EMBL" id="MBB5537194.1"/>
    </source>
</evidence>
<evidence type="ECO:0000256" key="1">
    <source>
        <dbReference type="ARBA" id="ARBA00000085"/>
    </source>
</evidence>
<evidence type="ECO:0000256" key="10">
    <source>
        <dbReference type="SAM" id="Phobius"/>
    </source>
</evidence>
<dbReference type="SMART" id="SM00387">
    <property type="entry name" value="HATPase_c"/>
    <property type="match status" value="1"/>
</dbReference>
<dbReference type="PROSITE" id="PS50885">
    <property type="entry name" value="HAMP"/>
    <property type="match status" value="1"/>
</dbReference>
<comment type="caution">
    <text evidence="13">The sequence shown here is derived from an EMBL/GenBank/DDBJ whole genome shotgun (WGS) entry which is preliminary data.</text>
</comment>
<keyword evidence="9" id="KW-0902">Two-component regulatory system</keyword>
<dbReference type="GO" id="GO:0000155">
    <property type="term" value="F:phosphorelay sensor kinase activity"/>
    <property type="evidence" value="ECO:0007669"/>
    <property type="project" value="InterPro"/>
</dbReference>
<protein>
    <recommendedName>
        <fullName evidence="3">histidine kinase</fullName>
        <ecNumber evidence="3">2.7.13.3</ecNumber>
    </recommendedName>
</protein>
<dbReference type="SUPFAM" id="SSF55874">
    <property type="entry name" value="ATPase domain of HSP90 chaperone/DNA topoisomerase II/histidine kinase"/>
    <property type="match status" value="1"/>
</dbReference>
<dbReference type="PROSITE" id="PS50109">
    <property type="entry name" value="HIS_KIN"/>
    <property type="match status" value="1"/>
</dbReference>
<keyword evidence="14" id="KW-1185">Reference proteome</keyword>
<evidence type="ECO:0000256" key="3">
    <source>
        <dbReference type="ARBA" id="ARBA00012438"/>
    </source>
</evidence>
<dbReference type="InterPro" id="IPR036890">
    <property type="entry name" value="HATPase_C_sf"/>
</dbReference>
<feature type="domain" description="Histidine kinase" evidence="11">
    <location>
        <begin position="248"/>
        <end position="448"/>
    </location>
</feature>
<dbReference type="EC" id="2.7.13.3" evidence="3"/>
<dbReference type="EMBL" id="JACHBK010000008">
    <property type="protein sequence ID" value="MBB5537194.1"/>
    <property type="molecule type" value="Genomic_DNA"/>
</dbReference>
<dbReference type="SUPFAM" id="SSF47384">
    <property type="entry name" value="Homodimeric domain of signal transducing histidine kinase"/>
    <property type="match status" value="1"/>
</dbReference>
<keyword evidence="10" id="KW-0472">Membrane</keyword>
<evidence type="ECO:0000256" key="7">
    <source>
        <dbReference type="ARBA" id="ARBA00022777"/>
    </source>
</evidence>
<dbReference type="InterPro" id="IPR003660">
    <property type="entry name" value="HAMP_dom"/>
</dbReference>
<keyword evidence="7 13" id="KW-0418">Kinase</keyword>
<evidence type="ECO:0000256" key="5">
    <source>
        <dbReference type="ARBA" id="ARBA00022679"/>
    </source>
</evidence>
<keyword evidence="8 10" id="KW-1133">Transmembrane helix</keyword>
<dbReference type="GO" id="GO:0005886">
    <property type="term" value="C:plasma membrane"/>
    <property type="evidence" value="ECO:0007669"/>
    <property type="project" value="TreeGrafter"/>
</dbReference>
<dbReference type="RefSeq" id="WP_018327732.1">
    <property type="nucleotide sequence ID" value="NZ_JACHBK010000008.1"/>
</dbReference>
<dbReference type="Proteomes" id="UP000585507">
    <property type="component" value="Unassembled WGS sequence"/>
</dbReference>
<dbReference type="InterPro" id="IPR005467">
    <property type="entry name" value="His_kinase_dom"/>
</dbReference>
<name>A0A7W8UD39_9HYPH</name>
<evidence type="ECO:0000256" key="6">
    <source>
        <dbReference type="ARBA" id="ARBA00022692"/>
    </source>
</evidence>
<accession>A0A7W8UD39</accession>
<dbReference type="AlphaFoldDB" id="A0A7W8UD39"/>
<dbReference type="PANTHER" id="PTHR45436:SF5">
    <property type="entry name" value="SENSOR HISTIDINE KINASE TRCS"/>
    <property type="match status" value="1"/>
</dbReference>
<dbReference type="Gene3D" id="1.10.287.130">
    <property type="match status" value="1"/>
</dbReference>
<feature type="domain" description="HAMP" evidence="12">
    <location>
        <begin position="189"/>
        <end position="240"/>
    </location>
</feature>
<reference evidence="13 14" key="1">
    <citation type="submission" date="2020-08" db="EMBL/GenBank/DDBJ databases">
        <title>Genomic Encyclopedia of Type Strains, Phase IV (KMG-V): Genome sequencing to study the core and pangenomes of soil and plant-associated prokaryotes.</title>
        <authorList>
            <person name="Whitman W."/>
        </authorList>
    </citation>
    <scope>NUCLEOTIDE SEQUENCE [LARGE SCALE GENOMIC DNA]</scope>
    <source>
        <strain evidence="13 14">SEMIA 4084</strain>
    </source>
</reference>
<proteinExistence type="predicted"/>
<comment type="catalytic activity">
    <reaction evidence="1">
        <text>ATP + protein L-histidine = ADP + protein N-phospho-L-histidine.</text>
        <dbReference type="EC" id="2.7.13.3"/>
    </reaction>
</comment>
<evidence type="ECO:0000259" key="12">
    <source>
        <dbReference type="PROSITE" id="PS50885"/>
    </source>
</evidence>
<dbReference type="InterPro" id="IPR036097">
    <property type="entry name" value="HisK_dim/P_sf"/>
</dbReference>
<feature type="transmembrane region" description="Helical" evidence="10">
    <location>
        <begin position="12"/>
        <end position="32"/>
    </location>
</feature>
<dbReference type="InterPro" id="IPR050428">
    <property type="entry name" value="TCS_sensor_his_kinase"/>
</dbReference>
<dbReference type="PANTHER" id="PTHR45436">
    <property type="entry name" value="SENSOR HISTIDINE KINASE YKOH"/>
    <property type="match status" value="1"/>
</dbReference>
<evidence type="ECO:0000256" key="9">
    <source>
        <dbReference type="ARBA" id="ARBA00023012"/>
    </source>
</evidence>
<evidence type="ECO:0000256" key="8">
    <source>
        <dbReference type="ARBA" id="ARBA00022989"/>
    </source>
</evidence>
<dbReference type="InterPro" id="IPR003594">
    <property type="entry name" value="HATPase_dom"/>
</dbReference>
<keyword evidence="6 10" id="KW-0812">Transmembrane</keyword>
<evidence type="ECO:0000256" key="4">
    <source>
        <dbReference type="ARBA" id="ARBA00022553"/>
    </source>
</evidence>